<evidence type="ECO:0000313" key="2">
    <source>
        <dbReference type="Proteomes" id="UP000886824"/>
    </source>
</evidence>
<dbReference type="AlphaFoldDB" id="A0A9D1Z5C5"/>
<dbReference type="InterPro" id="IPR024208">
    <property type="entry name" value="DUF3842"/>
</dbReference>
<sequence>MRILIIDGQGGGIGARLVSLLRPRLPAGCELLCTGTNSLATSAMLKAGADRGATGENALCYNAQRSDLILGPIGVVLANGIMGEVSPAAASAVSGAECVKILIPSPTCGTLIAGTEDCRLEEYLRRAVELALQELEKAGFSPT</sequence>
<dbReference type="Pfam" id="PF12953">
    <property type="entry name" value="DUF3842"/>
    <property type="match status" value="1"/>
</dbReference>
<organism evidence="1 2">
    <name type="scientific">Candidatus Intestinimonas merdavium</name>
    <dbReference type="NCBI Taxonomy" id="2838622"/>
    <lineage>
        <taxon>Bacteria</taxon>
        <taxon>Bacillati</taxon>
        <taxon>Bacillota</taxon>
        <taxon>Clostridia</taxon>
        <taxon>Eubacteriales</taxon>
        <taxon>Intestinimonas</taxon>
    </lineage>
</organism>
<dbReference type="EMBL" id="DXCX01000107">
    <property type="protein sequence ID" value="HIY74328.1"/>
    <property type="molecule type" value="Genomic_DNA"/>
</dbReference>
<reference evidence="1" key="2">
    <citation type="submission" date="2021-04" db="EMBL/GenBank/DDBJ databases">
        <authorList>
            <person name="Gilroy R."/>
        </authorList>
    </citation>
    <scope>NUCLEOTIDE SEQUENCE</scope>
    <source>
        <strain evidence="1">CHK33-7979</strain>
    </source>
</reference>
<proteinExistence type="predicted"/>
<reference evidence="1" key="1">
    <citation type="journal article" date="2021" name="PeerJ">
        <title>Extensive microbial diversity within the chicken gut microbiome revealed by metagenomics and culture.</title>
        <authorList>
            <person name="Gilroy R."/>
            <person name="Ravi A."/>
            <person name="Getino M."/>
            <person name="Pursley I."/>
            <person name="Horton D.L."/>
            <person name="Alikhan N.F."/>
            <person name="Baker D."/>
            <person name="Gharbi K."/>
            <person name="Hall N."/>
            <person name="Watson M."/>
            <person name="Adriaenssens E.M."/>
            <person name="Foster-Nyarko E."/>
            <person name="Jarju S."/>
            <person name="Secka A."/>
            <person name="Antonio M."/>
            <person name="Oren A."/>
            <person name="Chaudhuri R.R."/>
            <person name="La Ragione R."/>
            <person name="Hildebrand F."/>
            <person name="Pallen M.J."/>
        </authorList>
    </citation>
    <scope>NUCLEOTIDE SEQUENCE</scope>
    <source>
        <strain evidence="1">CHK33-7979</strain>
    </source>
</reference>
<protein>
    <submittedName>
        <fullName evidence="1">DUF3842 family protein</fullName>
    </submittedName>
</protein>
<gene>
    <name evidence="1" type="ORF">H9826_10230</name>
</gene>
<comment type="caution">
    <text evidence="1">The sequence shown here is derived from an EMBL/GenBank/DDBJ whole genome shotgun (WGS) entry which is preliminary data.</text>
</comment>
<name>A0A9D1Z5C5_9FIRM</name>
<dbReference type="Proteomes" id="UP000886824">
    <property type="component" value="Unassembled WGS sequence"/>
</dbReference>
<evidence type="ECO:0000313" key="1">
    <source>
        <dbReference type="EMBL" id="HIY74328.1"/>
    </source>
</evidence>
<accession>A0A9D1Z5C5</accession>